<sequence>MTLSSFAQSNRESLINSLDSCVISRSQEVGFWGGEIGHPPEIFAFNIIYKSPYAGKKFKEIYPMATISGKFYCVIGLFLLTDSEYEKYKTDFISLKTTEPIYFRVGCKLMKYESQEKLLKQWMEAYDNKVWYTKIVL</sequence>
<evidence type="ECO:0000313" key="1">
    <source>
        <dbReference type="EMBL" id="SMO33640.1"/>
    </source>
</evidence>
<gene>
    <name evidence="1" type="ORF">SAMN06265350_101111</name>
</gene>
<evidence type="ECO:0000313" key="2">
    <source>
        <dbReference type="Proteomes" id="UP000315971"/>
    </source>
</evidence>
<name>A0A521AG03_9SPHI</name>
<dbReference type="EMBL" id="FXSZ01000001">
    <property type="protein sequence ID" value="SMO33640.1"/>
    <property type="molecule type" value="Genomic_DNA"/>
</dbReference>
<protein>
    <submittedName>
        <fullName evidence="1">Uncharacterized protein</fullName>
    </submittedName>
</protein>
<organism evidence="1 2">
    <name type="scientific">Solitalea koreensis</name>
    <dbReference type="NCBI Taxonomy" id="543615"/>
    <lineage>
        <taxon>Bacteria</taxon>
        <taxon>Pseudomonadati</taxon>
        <taxon>Bacteroidota</taxon>
        <taxon>Sphingobacteriia</taxon>
        <taxon>Sphingobacteriales</taxon>
        <taxon>Sphingobacteriaceae</taxon>
        <taxon>Solitalea</taxon>
    </lineage>
</organism>
<accession>A0A521AG03</accession>
<proteinExistence type="predicted"/>
<reference evidence="1 2" key="1">
    <citation type="submission" date="2017-05" db="EMBL/GenBank/DDBJ databases">
        <authorList>
            <person name="Varghese N."/>
            <person name="Submissions S."/>
        </authorList>
    </citation>
    <scope>NUCLEOTIDE SEQUENCE [LARGE SCALE GENOMIC DNA]</scope>
    <source>
        <strain evidence="1 2">DSM 21342</strain>
    </source>
</reference>
<dbReference type="Proteomes" id="UP000315971">
    <property type="component" value="Unassembled WGS sequence"/>
</dbReference>
<dbReference type="AlphaFoldDB" id="A0A521AG03"/>
<keyword evidence="2" id="KW-1185">Reference proteome</keyword>